<dbReference type="Gene3D" id="3.30.420.10">
    <property type="entry name" value="Ribonuclease H-like superfamily/Ribonuclease H"/>
    <property type="match status" value="1"/>
</dbReference>
<gene>
    <name evidence="1" type="ORF">O181_047285</name>
</gene>
<dbReference type="InterPro" id="IPR036397">
    <property type="entry name" value="RNaseH_sf"/>
</dbReference>
<evidence type="ECO:0000313" key="1">
    <source>
        <dbReference type="EMBL" id="MBW0507570.1"/>
    </source>
</evidence>
<reference evidence="1" key="1">
    <citation type="submission" date="2021-03" db="EMBL/GenBank/DDBJ databases">
        <title>Draft genome sequence of rust myrtle Austropuccinia psidii MF-1, a brazilian biotype.</title>
        <authorList>
            <person name="Quecine M.C."/>
            <person name="Pachon D.M.R."/>
            <person name="Bonatelli M.L."/>
            <person name="Correr F.H."/>
            <person name="Franceschini L.M."/>
            <person name="Leite T.F."/>
            <person name="Margarido G.R.A."/>
            <person name="Almeida C.A."/>
            <person name="Ferrarezi J.A."/>
            <person name="Labate C.A."/>
        </authorList>
    </citation>
    <scope>NUCLEOTIDE SEQUENCE</scope>
    <source>
        <strain evidence="1">MF-1</strain>
    </source>
</reference>
<protein>
    <recommendedName>
        <fullName evidence="3">Integrase catalytic domain-containing protein</fullName>
    </recommendedName>
</protein>
<name>A0A9Q3DPY7_9BASI</name>
<dbReference type="AlphaFoldDB" id="A0A9Q3DPY7"/>
<dbReference type="InterPro" id="IPR012337">
    <property type="entry name" value="RNaseH-like_sf"/>
</dbReference>
<dbReference type="EMBL" id="AVOT02019789">
    <property type="protein sequence ID" value="MBW0507570.1"/>
    <property type="molecule type" value="Genomic_DNA"/>
</dbReference>
<comment type="caution">
    <text evidence="1">The sequence shown here is derived from an EMBL/GenBank/DDBJ whole genome shotgun (WGS) entry which is preliminary data.</text>
</comment>
<dbReference type="SUPFAM" id="SSF53098">
    <property type="entry name" value="Ribonuclease H-like"/>
    <property type="match status" value="1"/>
</dbReference>
<accession>A0A9Q3DPY7</accession>
<evidence type="ECO:0008006" key="3">
    <source>
        <dbReference type="Google" id="ProtNLM"/>
    </source>
</evidence>
<dbReference type="InterPro" id="IPR050951">
    <property type="entry name" value="Retrovirus_Pol_polyprotein"/>
</dbReference>
<dbReference type="Proteomes" id="UP000765509">
    <property type="component" value="Unassembled WGS sequence"/>
</dbReference>
<keyword evidence="2" id="KW-1185">Reference proteome</keyword>
<sequence length="120" mass="13886">MVDNVVEYCKTCDRFQKDNKSTSKRLGNMIKIQEPRKPWEIIHMNWVAGLPPGGDRIYNAFLVIVYRSNKTPTLLPCHKDDTAIDTALLMLKRVIPWTGRFTNIISNRDPKLTSALWKNL</sequence>
<evidence type="ECO:0000313" key="2">
    <source>
        <dbReference type="Proteomes" id="UP000765509"/>
    </source>
</evidence>
<dbReference type="GO" id="GO:0003676">
    <property type="term" value="F:nucleic acid binding"/>
    <property type="evidence" value="ECO:0007669"/>
    <property type="project" value="InterPro"/>
</dbReference>
<dbReference type="OrthoDB" id="2273864at2759"/>
<dbReference type="PANTHER" id="PTHR37984">
    <property type="entry name" value="PROTEIN CBG26694"/>
    <property type="match status" value="1"/>
</dbReference>
<organism evidence="1 2">
    <name type="scientific">Austropuccinia psidii MF-1</name>
    <dbReference type="NCBI Taxonomy" id="1389203"/>
    <lineage>
        <taxon>Eukaryota</taxon>
        <taxon>Fungi</taxon>
        <taxon>Dikarya</taxon>
        <taxon>Basidiomycota</taxon>
        <taxon>Pucciniomycotina</taxon>
        <taxon>Pucciniomycetes</taxon>
        <taxon>Pucciniales</taxon>
        <taxon>Sphaerophragmiaceae</taxon>
        <taxon>Austropuccinia</taxon>
    </lineage>
</organism>
<proteinExistence type="predicted"/>
<dbReference type="PANTHER" id="PTHR37984:SF5">
    <property type="entry name" value="PROTEIN NYNRIN-LIKE"/>
    <property type="match status" value="1"/>
</dbReference>